<reference evidence="2 3" key="1">
    <citation type="journal article" date="2019" name="Int. J. Syst. Evol. Microbiol.">
        <title>The Global Catalogue of Microorganisms (GCM) 10K type strain sequencing project: providing services to taxonomists for standard genome sequencing and annotation.</title>
        <authorList>
            <consortium name="The Broad Institute Genomics Platform"/>
            <consortium name="The Broad Institute Genome Sequencing Center for Infectious Disease"/>
            <person name="Wu L."/>
            <person name="Ma J."/>
        </authorList>
    </citation>
    <scope>NUCLEOTIDE SEQUENCE [LARGE SCALE GENOMIC DNA]</scope>
    <source>
        <strain evidence="2 3">JCM 10425</strain>
    </source>
</reference>
<evidence type="ECO:0000256" key="1">
    <source>
        <dbReference type="SAM" id="Phobius"/>
    </source>
</evidence>
<feature type="transmembrane region" description="Helical" evidence="1">
    <location>
        <begin position="93"/>
        <end position="119"/>
    </location>
</feature>
<feature type="transmembrane region" description="Helical" evidence="1">
    <location>
        <begin position="162"/>
        <end position="184"/>
    </location>
</feature>
<feature type="transmembrane region" description="Helical" evidence="1">
    <location>
        <begin position="131"/>
        <end position="150"/>
    </location>
</feature>
<comment type="caution">
    <text evidence="2">The sequence shown here is derived from an EMBL/GenBank/DDBJ whole genome shotgun (WGS) entry which is preliminary data.</text>
</comment>
<evidence type="ECO:0000313" key="2">
    <source>
        <dbReference type="EMBL" id="GAA0253729.1"/>
    </source>
</evidence>
<proteinExistence type="predicted"/>
<dbReference type="Proteomes" id="UP001500967">
    <property type="component" value="Unassembled WGS sequence"/>
</dbReference>
<organism evidence="2 3">
    <name type="scientific">Cryptosporangium japonicum</name>
    <dbReference type="NCBI Taxonomy" id="80872"/>
    <lineage>
        <taxon>Bacteria</taxon>
        <taxon>Bacillati</taxon>
        <taxon>Actinomycetota</taxon>
        <taxon>Actinomycetes</taxon>
        <taxon>Cryptosporangiales</taxon>
        <taxon>Cryptosporangiaceae</taxon>
        <taxon>Cryptosporangium</taxon>
    </lineage>
</organism>
<sequence>MTGALFRSELGRALRNPLLWLVAVAVHAAAVRTRLSGTAAWAPDLTIETVDATGDALFVAAGVLLGANLAILRERRMPERLAALPGRPADRAVAVAGAFAVLGAVVAALQIAAYLVLRIAQGSVGGHLDGFEVACGVTVAALAAPLGVALGRWVPSLVAAPLVLFALMLLTLLNRNLGGFGGWFLPLVLIRTTDGPARPSELHLVYLVAVGVAGVGVALLRHRSRRRGAVLGVVLTALVLGVSTGAAAQARPGPGPDGRAAEGRAGTDCRRIGAVTYCALRGYTGWIPRWAAAVAPIEAALPASARDGLPTIVQHTAGAPGDTTGSVPVWSVWGRGASERPYRDFLAGDVAARATGLDTGERCDASGQARTVVALWLLGQVTGRAAGPATITVTIATTGSGGRTLVTRATPLGVSYGAGEIEHASRLLTMPEAGRRIRAHWSVLVDPATPIARALPLLGLSGHHHDSPLGPPRCA</sequence>
<keyword evidence="3" id="KW-1185">Reference proteome</keyword>
<dbReference type="RefSeq" id="WP_344650723.1">
    <property type="nucleotide sequence ID" value="NZ_BAAAGX010000016.1"/>
</dbReference>
<feature type="transmembrane region" description="Helical" evidence="1">
    <location>
        <begin position="228"/>
        <end position="248"/>
    </location>
</feature>
<feature type="transmembrane region" description="Helical" evidence="1">
    <location>
        <begin position="204"/>
        <end position="221"/>
    </location>
</feature>
<feature type="transmembrane region" description="Helical" evidence="1">
    <location>
        <begin position="52"/>
        <end position="72"/>
    </location>
</feature>
<keyword evidence="1" id="KW-1133">Transmembrane helix</keyword>
<accession>A0ABN0UKS9</accession>
<protein>
    <recommendedName>
        <fullName evidence="4">ABC transporter permease</fullName>
    </recommendedName>
</protein>
<keyword evidence="1" id="KW-0812">Transmembrane</keyword>
<dbReference type="EMBL" id="BAAAGX010000016">
    <property type="protein sequence ID" value="GAA0253729.1"/>
    <property type="molecule type" value="Genomic_DNA"/>
</dbReference>
<name>A0ABN0UKS9_9ACTN</name>
<evidence type="ECO:0008006" key="4">
    <source>
        <dbReference type="Google" id="ProtNLM"/>
    </source>
</evidence>
<keyword evidence="1" id="KW-0472">Membrane</keyword>
<gene>
    <name evidence="2" type="ORF">GCM10009539_43650</name>
</gene>
<evidence type="ECO:0000313" key="3">
    <source>
        <dbReference type="Proteomes" id="UP001500967"/>
    </source>
</evidence>